<name>A0A1V4SWR3_9CLOT</name>
<feature type="transmembrane region" description="Helical" evidence="1">
    <location>
        <begin position="12"/>
        <end position="33"/>
    </location>
</feature>
<evidence type="ECO:0000313" key="3">
    <source>
        <dbReference type="Proteomes" id="UP000191448"/>
    </source>
</evidence>
<accession>A0A1V4SWR3</accession>
<sequence length="291" mass="34559">MKSLSDENSSCVISFVAFIPNFFINLFYILNTLGYETPIIDTKNIIEFTLFIAFTSTTFIPFSSLKKFNETCIAYAKEKVLPYKIITISLLTYSVITMFLFKNREITMSALIMAHSFFIITHFKKLGFAKRYNDDYKIRWQKKNSGIDDDSKDPNIFWFFKLWFSPRVIIPRNKRPLLKGYNVFFFSLIIFSIDRIPLIAFLVLCYLFIFFTEYIFSLYVETKGFCTEIKYSPRKGTDYWRITIIDYKNRRQIVFDSPTYPYFDSNDYVRIVTGMFTRKVVTYSISSKTTY</sequence>
<feature type="transmembrane region" description="Helical" evidence="1">
    <location>
        <begin position="83"/>
        <end position="100"/>
    </location>
</feature>
<dbReference type="Proteomes" id="UP000191448">
    <property type="component" value="Unassembled WGS sequence"/>
</dbReference>
<feature type="transmembrane region" description="Helical" evidence="1">
    <location>
        <begin position="106"/>
        <end position="123"/>
    </location>
</feature>
<reference evidence="2 3" key="1">
    <citation type="submission" date="2016-02" db="EMBL/GenBank/DDBJ databases">
        <title>Genome sequence of Clostridium thermobutyricum DSM 4928.</title>
        <authorList>
            <person name="Poehlein A."/>
            <person name="Daniel R."/>
        </authorList>
    </citation>
    <scope>NUCLEOTIDE SEQUENCE [LARGE SCALE GENOMIC DNA]</scope>
    <source>
        <strain evidence="2 3">DSM 4928</strain>
    </source>
</reference>
<keyword evidence="1" id="KW-1133">Transmembrane helix</keyword>
<dbReference type="RefSeq" id="WP_080022820.1">
    <property type="nucleotide sequence ID" value="NZ_LTAY01000038.1"/>
</dbReference>
<proteinExistence type="predicted"/>
<dbReference type="EMBL" id="LTAY01000038">
    <property type="protein sequence ID" value="OPX47726.1"/>
    <property type="molecule type" value="Genomic_DNA"/>
</dbReference>
<organism evidence="2 3">
    <name type="scientific">Clostridium thermobutyricum DSM 4928</name>
    <dbReference type="NCBI Taxonomy" id="1121339"/>
    <lineage>
        <taxon>Bacteria</taxon>
        <taxon>Bacillati</taxon>
        <taxon>Bacillota</taxon>
        <taxon>Clostridia</taxon>
        <taxon>Eubacteriales</taxon>
        <taxon>Clostridiaceae</taxon>
        <taxon>Clostridium</taxon>
    </lineage>
</organism>
<dbReference type="OrthoDB" id="1900545at2"/>
<feature type="transmembrane region" description="Helical" evidence="1">
    <location>
        <begin position="199"/>
        <end position="220"/>
    </location>
</feature>
<feature type="transmembrane region" description="Helical" evidence="1">
    <location>
        <begin position="176"/>
        <end position="193"/>
    </location>
</feature>
<comment type="caution">
    <text evidence="2">The sequence shown here is derived from an EMBL/GenBank/DDBJ whole genome shotgun (WGS) entry which is preliminary data.</text>
</comment>
<dbReference type="AlphaFoldDB" id="A0A1V4SWR3"/>
<evidence type="ECO:0000313" key="2">
    <source>
        <dbReference type="EMBL" id="OPX47726.1"/>
    </source>
</evidence>
<keyword evidence="1" id="KW-0472">Membrane</keyword>
<gene>
    <name evidence="2" type="ORF">CLTHE_16360</name>
</gene>
<keyword evidence="1" id="KW-0812">Transmembrane</keyword>
<feature type="transmembrane region" description="Helical" evidence="1">
    <location>
        <begin position="45"/>
        <end position="62"/>
    </location>
</feature>
<protein>
    <submittedName>
        <fullName evidence="2">Uncharacterized protein</fullName>
    </submittedName>
</protein>
<evidence type="ECO:0000256" key="1">
    <source>
        <dbReference type="SAM" id="Phobius"/>
    </source>
</evidence>